<feature type="compositionally biased region" description="Polar residues" evidence="1">
    <location>
        <begin position="506"/>
        <end position="515"/>
    </location>
</feature>
<gene>
    <name evidence="3" type="ORF">CYMTET_48314</name>
</gene>
<keyword evidence="2" id="KW-0812">Transmembrane</keyword>
<name>A0AAE0EVV9_9CHLO</name>
<comment type="caution">
    <text evidence="3">The sequence shown here is derived from an EMBL/GenBank/DDBJ whole genome shotgun (WGS) entry which is preliminary data.</text>
</comment>
<dbReference type="EMBL" id="LGRX02033270">
    <property type="protein sequence ID" value="KAK3241972.1"/>
    <property type="molecule type" value="Genomic_DNA"/>
</dbReference>
<feature type="region of interest" description="Disordered" evidence="1">
    <location>
        <begin position="61"/>
        <end position="88"/>
    </location>
</feature>
<keyword evidence="2" id="KW-1133">Transmembrane helix</keyword>
<feature type="region of interest" description="Disordered" evidence="1">
    <location>
        <begin position="492"/>
        <end position="536"/>
    </location>
</feature>
<keyword evidence="2" id="KW-0472">Membrane</keyword>
<feature type="transmembrane region" description="Helical" evidence="2">
    <location>
        <begin position="20"/>
        <end position="40"/>
    </location>
</feature>
<keyword evidence="4" id="KW-1185">Reference proteome</keyword>
<feature type="compositionally biased region" description="Polar residues" evidence="1">
    <location>
        <begin position="776"/>
        <end position="786"/>
    </location>
</feature>
<reference evidence="3 4" key="1">
    <citation type="journal article" date="2015" name="Genome Biol. Evol.">
        <title>Comparative Genomics of a Bacterivorous Green Alga Reveals Evolutionary Causalities and Consequences of Phago-Mixotrophic Mode of Nutrition.</title>
        <authorList>
            <person name="Burns J.A."/>
            <person name="Paasch A."/>
            <person name="Narechania A."/>
            <person name="Kim E."/>
        </authorList>
    </citation>
    <scope>NUCLEOTIDE SEQUENCE [LARGE SCALE GENOMIC DNA]</scope>
    <source>
        <strain evidence="3 4">PLY_AMNH</strain>
    </source>
</reference>
<evidence type="ECO:0000313" key="4">
    <source>
        <dbReference type="Proteomes" id="UP001190700"/>
    </source>
</evidence>
<protein>
    <submittedName>
        <fullName evidence="3">Uncharacterized protein</fullName>
    </submittedName>
</protein>
<feature type="compositionally biased region" description="Polar residues" evidence="1">
    <location>
        <begin position="61"/>
        <end position="83"/>
    </location>
</feature>
<dbReference type="AlphaFoldDB" id="A0AAE0EVV9"/>
<accession>A0AAE0EVV9</accession>
<proteinExistence type="predicted"/>
<feature type="region of interest" description="Disordered" evidence="1">
    <location>
        <begin position="631"/>
        <end position="658"/>
    </location>
</feature>
<dbReference type="Proteomes" id="UP001190700">
    <property type="component" value="Unassembled WGS sequence"/>
</dbReference>
<evidence type="ECO:0000256" key="2">
    <source>
        <dbReference type="SAM" id="Phobius"/>
    </source>
</evidence>
<feature type="region of interest" description="Disordered" evidence="1">
    <location>
        <begin position="774"/>
        <end position="795"/>
    </location>
</feature>
<sequence length="795" mass="86663">MPRSRSRLAKSSSRSHGVQLTYSVITAFVVSYAIALIWWFEKKVILEVASVDALNTSLGENIQSKSNSRGGQPDAPSSLQNKVAQRGHECKSTEISTYIIKREKSEKRTAYFKSLLKHVHSCPRLVQESTARNIMSWEENLHASQVTVSYAGETEAEDMQFKIAYSQNLSQGQDGAHLLSDAATHRRVWLAHAGNGDSDADGSDALEGSEWGLVLEEDTRLHPNIPPSQLHGLLQRALQIEEVAEHGFLHLHTKHPRDATQPEPTECDVIAKLSLRPLQGRDPLRASLHWHPWDHWEQAANISVSRCYGYCRLPQAYALTRKRSKHMQKHVFPSDGKCPWPEQLNDIQLSMQSLPGLMDLWAPAFTSELWAFGTDVRLDSVAEGGALRRCTLDLALETYWLRHHAEVRPSRGCTRCVPALHFHGQDVLLGIDGCPELQKAGAHKTVLPAGSSSQPLLRDACASGQERGAALSCAAERASSAHWGTLQGPGIQAGPFPAAQRGHETLGSSAGNSRSAPDASATKRATMRRIPSKQAQPVGALLADGRLHRRDALGTFIPKPARVSGLSLDRLLWHTVAAEDRLHYVPTPGIKGFSTHVGTLIRILRSSLMKNVVSGMAQRLCSRSGQDSLCHEHQSGRTHASATGDWVSTDPGMDKPLLSNTAAKATHAPAGPDTPLKPASRFTEIGLNLKRERKWGLSPQAQVESIFAVPIKSPAGNRQRRDHSTPQPTFAVRTPTFTAVEDIPACGGRQARVAAPALVGNRWSVSPHVTGMIPSAGSTKATSRAQASLGKSCRR</sequence>
<organism evidence="3 4">
    <name type="scientific">Cymbomonas tetramitiformis</name>
    <dbReference type="NCBI Taxonomy" id="36881"/>
    <lineage>
        <taxon>Eukaryota</taxon>
        <taxon>Viridiplantae</taxon>
        <taxon>Chlorophyta</taxon>
        <taxon>Pyramimonadophyceae</taxon>
        <taxon>Pyramimonadales</taxon>
        <taxon>Pyramimonadaceae</taxon>
        <taxon>Cymbomonas</taxon>
    </lineage>
</organism>
<evidence type="ECO:0000256" key="1">
    <source>
        <dbReference type="SAM" id="MobiDB-lite"/>
    </source>
</evidence>
<evidence type="ECO:0000313" key="3">
    <source>
        <dbReference type="EMBL" id="KAK3241972.1"/>
    </source>
</evidence>